<name>A0A6J5MS77_9CAUD</name>
<organism evidence="1">
    <name type="scientific">uncultured Caudovirales phage</name>
    <dbReference type="NCBI Taxonomy" id="2100421"/>
    <lineage>
        <taxon>Viruses</taxon>
        <taxon>Duplodnaviria</taxon>
        <taxon>Heunggongvirae</taxon>
        <taxon>Uroviricota</taxon>
        <taxon>Caudoviricetes</taxon>
        <taxon>Peduoviridae</taxon>
        <taxon>Maltschvirus</taxon>
        <taxon>Maltschvirus maltsch</taxon>
    </lineage>
</organism>
<protein>
    <submittedName>
        <fullName evidence="1">Uncharacterized protein</fullName>
    </submittedName>
</protein>
<reference evidence="1" key="1">
    <citation type="submission" date="2020-04" db="EMBL/GenBank/DDBJ databases">
        <authorList>
            <person name="Chiriac C."/>
            <person name="Salcher M."/>
            <person name="Ghai R."/>
            <person name="Kavagutti S V."/>
        </authorList>
    </citation>
    <scope>NUCLEOTIDE SEQUENCE</scope>
</reference>
<sequence length="140" mass="15369">MAQPAGIKVEGLRDALYALKQIGVPTAEVSAASQEAAEIVASTARTLVPVRSGALRASIKSRKQARKVLISAGNNRTVPYANPIHFGWFYDRNNFVTKNILPNPFFAKALGLTRNEVYKTYFENINKLFNKYSKGAPPKG</sequence>
<dbReference type="EMBL" id="LR796521">
    <property type="protein sequence ID" value="CAB4149684.1"/>
    <property type="molecule type" value="Genomic_DNA"/>
</dbReference>
<proteinExistence type="predicted"/>
<evidence type="ECO:0000313" key="1">
    <source>
        <dbReference type="EMBL" id="CAB4149684.1"/>
    </source>
</evidence>
<gene>
    <name evidence="1" type="ORF">UFOVP545_18</name>
</gene>
<accession>A0A6J5MS77</accession>